<dbReference type="Pfam" id="PF03105">
    <property type="entry name" value="SPX"/>
    <property type="match status" value="2"/>
</dbReference>
<dbReference type="PROSITE" id="PS50297">
    <property type="entry name" value="ANK_REP_REGION"/>
    <property type="match status" value="2"/>
</dbReference>
<organism evidence="11 12">
    <name type="scientific">Bifiguratus adelaidae</name>
    <dbReference type="NCBI Taxonomy" id="1938954"/>
    <lineage>
        <taxon>Eukaryota</taxon>
        <taxon>Fungi</taxon>
        <taxon>Fungi incertae sedis</taxon>
        <taxon>Mucoromycota</taxon>
        <taxon>Mucoromycotina</taxon>
        <taxon>Endogonomycetes</taxon>
        <taxon>Endogonales</taxon>
        <taxon>Endogonales incertae sedis</taxon>
        <taxon>Bifiguratus</taxon>
    </lineage>
</organism>
<evidence type="ECO:0000313" key="12">
    <source>
        <dbReference type="Proteomes" id="UP000242875"/>
    </source>
</evidence>
<feature type="transmembrane region" description="Helical" evidence="9">
    <location>
        <begin position="490"/>
        <end position="512"/>
    </location>
</feature>
<feature type="binding site" evidence="5">
    <location>
        <position position="386"/>
    </location>
    <ligand>
        <name>Zn(2+)</name>
        <dbReference type="ChEBI" id="CHEBI:29105"/>
    </ligand>
</feature>
<evidence type="ECO:0000256" key="9">
    <source>
        <dbReference type="SAM" id="Phobius"/>
    </source>
</evidence>
<dbReference type="Pfam" id="PF00023">
    <property type="entry name" value="Ank"/>
    <property type="match status" value="1"/>
</dbReference>
<dbReference type="PROSITE" id="PS51382">
    <property type="entry name" value="SPX"/>
    <property type="match status" value="1"/>
</dbReference>
<keyword evidence="12" id="KW-1185">Reference proteome</keyword>
<feature type="transmembrane region" description="Helical" evidence="9">
    <location>
        <begin position="333"/>
        <end position="354"/>
    </location>
</feature>
<evidence type="ECO:0000256" key="7">
    <source>
        <dbReference type="SAM" id="Coils"/>
    </source>
</evidence>
<feature type="repeat" description="ANK" evidence="6">
    <location>
        <begin position="1176"/>
        <end position="1208"/>
    </location>
</feature>
<reference evidence="11 12" key="1">
    <citation type="journal article" date="2017" name="Mycologia">
        <title>Bifiguratus adelaidae, gen. et sp. nov., a new member of Mucoromycotina in endophytic and soil-dwelling habitats.</title>
        <authorList>
            <person name="Torres-Cruz T.J."/>
            <person name="Billingsley Tobias T.L."/>
            <person name="Almatruk M."/>
            <person name="Hesse C."/>
            <person name="Kuske C.R."/>
            <person name="Desiro A."/>
            <person name="Benucci G.M."/>
            <person name="Bonito G."/>
            <person name="Stajich J.E."/>
            <person name="Dunlap C."/>
            <person name="Arnold A.E."/>
            <person name="Porras-Alfaro A."/>
        </authorList>
    </citation>
    <scope>NUCLEOTIDE SEQUENCE [LARGE SCALE GENOMIC DNA]</scope>
    <source>
        <strain evidence="11 12">AZ0501</strain>
    </source>
</reference>
<dbReference type="Pfam" id="PF03006">
    <property type="entry name" value="HlyIII"/>
    <property type="match status" value="1"/>
</dbReference>
<comment type="caution">
    <text evidence="11">The sequence shown here is derived from an EMBL/GenBank/DDBJ whole genome shotgun (WGS) entry which is preliminary data.</text>
</comment>
<dbReference type="GO" id="GO:0016020">
    <property type="term" value="C:membrane"/>
    <property type="evidence" value="ECO:0007669"/>
    <property type="project" value="UniProtKB-SubCell"/>
</dbReference>
<evidence type="ECO:0000256" key="4">
    <source>
        <dbReference type="ARBA" id="ARBA00023136"/>
    </source>
</evidence>
<feature type="compositionally biased region" description="Low complexity" evidence="8">
    <location>
        <begin position="697"/>
        <end position="712"/>
    </location>
</feature>
<dbReference type="Proteomes" id="UP000242875">
    <property type="component" value="Unassembled WGS sequence"/>
</dbReference>
<keyword evidence="4 9" id="KW-0472">Membrane</keyword>
<dbReference type="GO" id="GO:0006882">
    <property type="term" value="P:intracellular zinc ion homeostasis"/>
    <property type="evidence" value="ECO:0007669"/>
    <property type="project" value="TreeGrafter"/>
</dbReference>
<comment type="subcellular location">
    <subcellularLocation>
        <location evidence="1">Membrane</location>
        <topology evidence="1">Multi-pass membrane protein</topology>
    </subcellularLocation>
</comment>
<feature type="region of interest" description="Disordered" evidence="8">
    <location>
        <begin position="1244"/>
        <end position="1265"/>
    </location>
</feature>
<evidence type="ECO:0000256" key="5">
    <source>
        <dbReference type="PIRSR" id="PIRSR604254-1"/>
    </source>
</evidence>
<feature type="transmembrane region" description="Helical" evidence="9">
    <location>
        <begin position="405"/>
        <end position="425"/>
    </location>
</feature>
<accession>A0A261XXZ3</accession>
<keyword evidence="2 9" id="KW-0812">Transmembrane</keyword>
<evidence type="ECO:0000259" key="10">
    <source>
        <dbReference type="PROSITE" id="PS51382"/>
    </source>
</evidence>
<dbReference type="InterPro" id="IPR004254">
    <property type="entry name" value="AdipoR/HlyIII-related"/>
</dbReference>
<evidence type="ECO:0000256" key="3">
    <source>
        <dbReference type="ARBA" id="ARBA00022989"/>
    </source>
</evidence>
<dbReference type="PANTHER" id="PTHR20855:SF97">
    <property type="entry name" value="ADIPOR-LIKE RECEPTOR IZH3-RELATED"/>
    <property type="match status" value="1"/>
</dbReference>
<evidence type="ECO:0000256" key="8">
    <source>
        <dbReference type="SAM" id="MobiDB-lite"/>
    </source>
</evidence>
<dbReference type="InterPro" id="IPR002110">
    <property type="entry name" value="Ankyrin_rpt"/>
</dbReference>
<proteinExistence type="predicted"/>
<keyword evidence="7" id="KW-0175">Coiled coil</keyword>
<feature type="compositionally biased region" description="Basic and acidic residues" evidence="8">
    <location>
        <begin position="53"/>
        <end position="63"/>
    </location>
</feature>
<evidence type="ECO:0000256" key="6">
    <source>
        <dbReference type="PROSITE-ProRule" id="PRU00023"/>
    </source>
</evidence>
<feature type="coiled-coil region" evidence="7">
    <location>
        <begin position="121"/>
        <end position="171"/>
    </location>
</feature>
<keyword evidence="5" id="KW-0862">Zinc</keyword>
<feature type="region of interest" description="Disordered" evidence="8">
    <location>
        <begin position="53"/>
        <end position="88"/>
    </location>
</feature>
<feature type="domain" description="SPX" evidence="10">
    <location>
        <begin position="574"/>
        <end position="781"/>
    </location>
</feature>
<feature type="compositionally biased region" description="Polar residues" evidence="8">
    <location>
        <begin position="666"/>
        <end position="676"/>
    </location>
</feature>
<sequence length="1340" mass="150388">MDKLVGISRPGKRDLGALDLEEFVKVRLDALLLCFRAYLSELRQQGYFDPHARPLLRHDKGANETKSGSDSTTASSPEERTTFRERSASFSGQMLNATVQATAAKLNMVYAALDKLDLELYARVDNAIEVLEERYNQYLSQLSMDTLPPVYQKSLAILEKLNLALRNWEENFPTSLDLKQSLYTASITPFSSASTSAQATSTSISTNLTSTLNRQHIESQYIDPLIDATLLKIEEMDTRIIEALETAITLRKNMENGLTKAVETATQAYYSAHDRMEDIRNAAVVGVKRLLHYHELPKDWQYNEYILTGYRFLPTIKSCIASLFYLHNETGNIYTHLLASVVFIAIGIYECFLSPSVSHLPTFDRIVFGLFFIAACKCLICSTVWHTCAGISDYITYKRVACLDYIGISLLICASLVVTEYYGFYCADTWRNTYMSGTGLLAVLGVIVPWMEWFDAKEMKWLRVLFFLTIGFSGVLPVFHLILTHGVGPVLTWMIPVFVSVICYLSGVVFYGNQLPERWAPGVFDQWGHSHQLWHLFVVAGIWWHYRAMRGFAQHIASVSEVAGCEYLAGFTSMKFGKLILRTQIPEWSRYYLDYKGLKQRVKRCVGKDAAGISESQDENDVENEVTAFFFALDRELEKINDFYTLKLAEIKRRLWIFAEKFGRSTPSETISANGTPLSPLSPSSSQALKSRKRRSSLLSGPLSDSGSPLHSRQSSMNEDSDKCDGIAAHQQEQLFMALAETRVQVGKLRAFTEMNAKGVGKILKKFDKRTQSMTRQVYLTQKLEPLAFASSASLRALELYVKDWMKDVETELRGFRSSNALGRELSTIESDERRELDETNERNRARMAKRQELNSILGSDNLEAFQDWQQRGARTKAGRYLQLRQACYYQAYKIIEHLIEAGPVLLDPEDVNERSILHLLALHGGRLPKLYLDTTEEEARVFQTMEDAQRGLLKVHNIVFPVGVTTGASTEKRPIKANNSNEDTALLEFILSKLPPQTRIAQQDINGCTPIHVAVLQGYPNTARILLRHARTRSHEYDTNPVSGVTFLDECWLDKDVRSPLFCAVSRTREDGGNIECLEAICQEAGLLEWPHRDEAESQSISELLQMHLLIGCQFNVAPAVRYLVHSTQARCDILDESGETALMAACQAGATECVAEVLAGRGGMDVLNHQEPEEGWTALFMAASDGKRDIVQLLIDAKADVSLKDEAGWTAHDHAVFRGYMDTAAVIKPFIDPYVPPVAAENRQKGDTKEKDHSDASSPHLPVQDARRVYGHQYLEEECLIVLTVGSNDIRRQGTFLTIDTSHLGSGYSGPYTISVKAINATGETAIVDVPAQVTSEA</sequence>
<feature type="compositionally biased region" description="Basic and acidic residues" evidence="8">
    <location>
        <begin position="1244"/>
        <end position="1257"/>
    </location>
</feature>
<feature type="compositionally biased region" description="Polar residues" evidence="8">
    <location>
        <begin position="64"/>
        <end position="76"/>
    </location>
</feature>
<feature type="compositionally biased region" description="Low complexity" evidence="8">
    <location>
        <begin position="677"/>
        <end position="689"/>
    </location>
</feature>
<feature type="binding site" evidence="5">
    <location>
        <position position="535"/>
    </location>
    <ligand>
        <name>Zn(2+)</name>
        <dbReference type="ChEBI" id="CHEBI:29105"/>
    </ligand>
</feature>
<feature type="transmembrane region" description="Helical" evidence="9">
    <location>
        <begin position="432"/>
        <end position="451"/>
    </location>
</feature>
<feature type="non-terminal residue" evidence="11">
    <location>
        <position position="1340"/>
    </location>
</feature>
<feature type="binding site" evidence="5">
    <location>
        <position position="531"/>
    </location>
    <ligand>
        <name>Zn(2+)</name>
        <dbReference type="ChEBI" id="CHEBI:29105"/>
    </ligand>
</feature>
<dbReference type="PROSITE" id="PS50088">
    <property type="entry name" value="ANK_REPEAT"/>
    <property type="match status" value="2"/>
</dbReference>
<protein>
    <recommendedName>
        <fullName evidence="10">SPX domain-containing protein</fullName>
    </recommendedName>
</protein>
<gene>
    <name evidence="11" type="ORF">BZG36_05020</name>
</gene>
<dbReference type="EMBL" id="MVBO01000098">
    <property type="protein sequence ID" value="OZJ03201.1"/>
    <property type="molecule type" value="Genomic_DNA"/>
</dbReference>
<dbReference type="SUPFAM" id="SSF48403">
    <property type="entry name" value="Ankyrin repeat"/>
    <property type="match status" value="1"/>
</dbReference>
<dbReference type="SMART" id="SM00248">
    <property type="entry name" value="ANK"/>
    <property type="match status" value="5"/>
</dbReference>
<dbReference type="Gene3D" id="1.25.40.20">
    <property type="entry name" value="Ankyrin repeat-containing domain"/>
    <property type="match status" value="2"/>
</dbReference>
<evidence type="ECO:0000256" key="1">
    <source>
        <dbReference type="ARBA" id="ARBA00004141"/>
    </source>
</evidence>
<name>A0A261XXZ3_9FUNG</name>
<evidence type="ECO:0000313" key="11">
    <source>
        <dbReference type="EMBL" id="OZJ03201.1"/>
    </source>
</evidence>
<dbReference type="GO" id="GO:0046872">
    <property type="term" value="F:metal ion binding"/>
    <property type="evidence" value="ECO:0007669"/>
    <property type="project" value="UniProtKB-KW"/>
</dbReference>
<evidence type="ECO:0000256" key="2">
    <source>
        <dbReference type="ARBA" id="ARBA00022692"/>
    </source>
</evidence>
<dbReference type="PANTHER" id="PTHR20855">
    <property type="entry name" value="ADIPOR/PROGESTIN RECEPTOR-RELATED"/>
    <property type="match status" value="1"/>
</dbReference>
<dbReference type="OrthoDB" id="5585746at2759"/>
<keyword evidence="6" id="KW-0040">ANK repeat</keyword>
<keyword evidence="5" id="KW-0479">Metal-binding</keyword>
<dbReference type="GO" id="GO:0038023">
    <property type="term" value="F:signaling receptor activity"/>
    <property type="evidence" value="ECO:0007669"/>
    <property type="project" value="TreeGrafter"/>
</dbReference>
<feature type="transmembrane region" description="Helical" evidence="9">
    <location>
        <begin position="366"/>
        <end position="385"/>
    </location>
</feature>
<feature type="transmembrane region" description="Helical" evidence="9">
    <location>
        <begin position="463"/>
        <end position="483"/>
    </location>
</feature>
<dbReference type="InterPro" id="IPR004331">
    <property type="entry name" value="SPX_dom"/>
</dbReference>
<feature type="compositionally biased region" description="Basic and acidic residues" evidence="8">
    <location>
        <begin position="77"/>
        <end position="87"/>
    </location>
</feature>
<feature type="region of interest" description="Disordered" evidence="8">
    <location>
        <begin position="666"/>
        <end position="723"/>
    </location>
</feature>
<keyword evidence="3 9" id="KW-1133">Transmembrane helix</keyword>
<dbReference type="InterPro" id="IPR036770">
    <property type="entry name" value="Ankyrin_rpt-contain_sf"/>
</dbReference>
<dbReference type="Pfam" id="PF12796">
    <property type="entry name" value="Ank_2"/>
    <property type="match status" value="1"/>
</dbReference>
<feature type="repeat" description="ANK" evidence="6">
    <location>
        <begin position="1007"/>
        <end position="1030"/>
    </location>
</feature>